<reference evidence="1" key="1">
    <citation type="submission" date="2020-07" db="EMBL/GenBank/DDBJ databases">
        <title>Multicomponent nature underlies the extraordinary mechanical properties of spider dragline silk.</title>
        <authorList>
            <person name="Kono N."/>
            <person name="Nakamura H."/>
            <person name="Mori M."/>
            <person name="Yoshida Y."/>
            <person name="Ohtoshi R."/>
            <person name="Malay A.D."/>
            <person name="Moran D.A.P."/>
            <person name="Tomita M."/>
            <person name="Numata K."/>
            <person name="Arakawa K."/>
        </authorList>
    </citation>
    <scope>NUCLEOTIDE SEQUENCE</scope>
</reference>
<keyword evidence="2" id="KW-1185">Reference proteome</keyword>
<organism evidence="1 2">
    <name type="scientific">Trichonephila clavata</name>
    <name type="common">Joro spider</name>
    <name type="synonym">Nephila clavata</name>
    <dbReference type="NCBI Taxonomy" id="2740835"/>
    <lineage>
        <taxon>Eukaryota</taxon>
        <taxon>Metazoa</taxon>
        <taxon>Ecdysozoa</taxon>
        <taxon>Arthropoda</taxon>
        <taxon>Chelicerata</taxon>
        <taxon>Arachnida</taxon>
        <taxon>Araneae</taxon>
        <taxon>Araneomorphae</taxon>
        <taxon>Entelegynae</taxon>
        <taxon>Araneoidea</taxon>
        <taxon>Nephilidae</taxon>
        <taxon>Trichonephila</taxon>
    </lineage>
</organism>
<evidence type="ECO:0000313" key="1">
    <source>
        <dbReference type="EMBL" id="GFR03217.1"/>
    </source>
</evidence>
<protein>
    <submittedName>
        <fullName evidence="1">Uncharacterized protein</fullName>
    </submittedName>
</protein>
<gene>
    <name evidence="1" type="ORF">TNCT_144391</name>
</gene>
<dbReference type="EMBL" id="BMAO01025506">
    <property type="protein sequence ID" value="GFR03217.1"/>
    <property type="molecule type" value="Genomic_DNA"/>
</dbReference>
<evidence type="ECO:0000313" key="2">
    <source>
        <dbReference type="Proteomes" id="UP000887116"/>
    </source>
</evidence>
<dbReference type="AlphaFoldDB" id="A0A8X6LCB8"/>
<dbReference type="Proteomes" id="UP000887116">
    <property type="component" value="Unassembled WGS sequence"/>
</dbReference>
<proteinExistence type="predicted"/>
<sequence>MIFSDSRNMDDRWSFLTPSFFDAIEKD</sequence>
<feature type="non-terminal residue" evidence="1">
    <location>
        <position position="27"/>
    </location>
</feature>
<name>A0A8X6LCB8_TRICU</name>
<comment type="caution">
    <text evidence="1">The sequence shown here is derived from an EMBL/GenBank/DDBJ whole genome shotgun (WGS) entry which is preliminary data.</text>
</comment>
<accession>A0A8X6LCB8</accession>